<dbReference type="KEGG" id="asui:ASUIS_1747"/>
<keyword evidence="1" id="KW-0805">Transcription regulation</keyword>
<dbReference type="PANTHER" id="PTHR42756">
    <property type="entry name" value="TRANSCRIPTIONAL REGULATOR, MARR"/>
    <property type="match status" value="1"/>
</dbReference>
<keyword evidence="2" id="KW-0238">DNA-binding</keyword>
<proteinExistence type="predicted"/>
<protein>
    <submittedName>
        <fullName evidence="5">Transcriptional regulator, MarR family</fullName>
    </submittedName>
</protein>
<dbReference type="Proteomes" id="UP000263040">
    <property type="component" value="Chromosome"/>
</dbReference>
<dbReference type="Pfam" id="PF12802">
    <property type="entry name" value="MarR_2"/>
    <property type="match status" value="1"/>
</dbReference>
<dbReference type="PROSITE" id="PS50995">
    <property type="entry name" value="HTH_MARR_2"/>
    <property type="match status" value="1"/>
</dbReference>
<dbReference type="Gene3D" id="1.10.10.10">
    <property type="entry name" value="Winged helix-like DNA-binding domain superfamily/Winged helix DNA-binding domain"/>
    <property type="match status" value="1"/>
</dbReference>
<organism evidence="5 6">
    <name type="scientific">Arcobacter suis CECT 7833</name>
    <dbReference type="NCBI Taxonomy" id="663365"/>
    <lineage>
        <taxon>Bacteria</taxon>
        <taxon>Pseudomonadati</taxon>
        <taxon>Campylobacterota</taxon>
        <taxon>Epsilonproteobacteria</taxon>
        <taxon>Campylobacterales</taxon>
        <taxon>Arcobacteraceae</taxon>
        <taxon>Arcobacter</taxon>
    </lineage>
</organism>
<evidence type="ECO:0000259" key="4">
    <source>
        <dbReference type="PROSITE" id="PS50995"/>
    </source>
</evidence>
<evidence type="ECO:0000256" key="2">
    <source>
        <dbReference type="ARBA" id="ARBA00023125"/>
    </source>
</evidence>
<dbReference type="InterPro" id="IPR036388">
    <property type="entry name" value="WH-like_DNA-bd_sf"/>
</dbReference>
<keyword evidence="3" id="KW-0804">Transcription</keyword>
<sequence>MKRKHIDKFYNTTIKSREFEIFALTLPITLIHKNMFNESEHFFKTQYDLLHSHIDVLASLYFDDNPLSPTDLYDATIFSSGGMTKVLKKLEERNLIKREASSSDKRSMLISLTMQGRELIENCMVEIAKAKEKKFSILTQKEKEDLKNILSKITYSFI</sequence>
<dbReference type="InterPro" id="IPR000835">
    <property type="entry name" value="HTH_MarR-typ"/>
</dbReference>
<evidence type="ECO:0000256" key="3">
    <source>
        <dbReference type="ARBA" id="ARBA00023163"/>
    </source>
</evidence>
<dbReference type="InterPro" id="IPR036390">
    <property type="entry name" value="WH_DNA-bd_sf"/>
</dbReference>
<dbReference type="GO" id="GO:0003677">
    <property type="term" value="F:DNA binding"/>
    <property type="evidence" value="ECO:0007669"/>
    <property type="project" value="UniProtKB-KW"/>
</dbReference>
<dbReference type="GO" id="GO:0003700">
    <property type="term" value="F:DNA-binding transcription factor activity"/>
    <property type="evidence" value="ECO:0007669"/>
    <property type="project" value="InterPro"/>
</dbReference>
<dbReference type="RefSeq" id="WP_118886735.1">
    <property type="nucleotide sequence ID" value="NZ_CP032100.1"/>
</dbReference>
<evidence type="ECO:0000313" key="5">
    <source>
        <dbReference type="EMBL" id="AXX90220.1"/>
    </source>
</evidence>
<dbReference type="AlphaFoldDB" id="A0AAD0SRU7"/>
<name>A0AAD0SRU7_9BACT</name>
<feature type="domain" description="HTH marR-type" evidence="4">
    <location>
        <begin position="18"/>
        <end position="155"/>
    </location>
</feature>
<dbReference type="EMBL" id="CP032100">
    <property type="protein sequence ID" value="AXX90220.1"/>
    <property type="molecule type" value="Genomic_DNA"/>
</dbReference>
<gene>
    <name evidence="5" type="ORF">ASUIS_1747</name>
</gene>
<accession>A0AAD0SRU7</accession>
<dbReference type="SMART" id="SM00347">
    <property type="entry name" value="HTH_MARR"/>
    <property type="match status" value="1"/>
</dbReference>
<evidence type="ECO:0000256" key="1">
    <source>
        <dbReference type="ARBA" id="ARBA00023015"/>
    </source>
</evidence>
<dbReference type="PANTHER" id="PTHR42756:SF1">
    <property type="entry name" value="TRANSCRIPTIONAL REPRESSOR OF EMRAB OPERON"/>
    <property type="match status" value="1"/>
</dbReference>
<evidence type="ECO:0000313" key="6">
    <source>
        <dbReference type="Proteomes" id="UP000263040"/>
    </source>
</evidence>
<keyword evidence="6" id="KW-1185">Reference proteome</keyword>
<dbReference type="SUPFAM" id="SSF46785">
    <property type="entry name" value="Winged helix' DNA-binding domain"/>
    <property type="match status" value="1"/>
</dbReference>
<reference evidence="5 6" key="1">
    <citation type="submission" date="2018-08" db="EMBL/GenBank/DDBJ databases">
        <title>Complete genome of the Arcobacter suis type strain LMG 26152.</title>
        <authorList>
            <person name="Miller W.G."/>
            <person name="Yee E."/>
            <person name="Bono J.L."/>
        </authorList>
    </citation>
    <scope>NUCLEOTIDE SEQUENCE [LARGE SCALE GENOMIC DNA]</scope>
    <source>
        <strain evidence="5 6">CECT 7833</strain>
    </source>
</reference>
<dbReference type="PRINTS" id="PR00598">
    <property type="entry name" value="HTHMARR"/>
</dbReference>